<reference evidence="4" key="1">
    <citation type="submission" date="2022-11" db="UniProtKB">
        <authorList>
            <consortium name="WormBaseParasite"/>
        </authorList>
    </citation>
    <scope>IDENTIFICATION</scope>
</reference>
<keyword evidence="3" id="KW-1185">Reference proteome</keyword>
<keyword evidence="2" id="KW-0732">Signal</keyword>
<feature type="chain" id="PRO_5037517121" evidence="2">
    <location>
        <begin position="20"/>
        <end position="388"/>
    </location>
</feature>
<evidence type="ECO:0000313" key="4">
    <source>
        <dbReference type="WBParaSite" id="Gr19_v10_g4479.t1"/>
    </source>
</evidence>
<dbReference type="AlphaFoldDB" id="A0A914HWQ2"/>
<protein>
    <submittedName>
        <fullName evidence="4">Uncharacterized protein</fullName>
    </submittedName>
</protein>
<evidence type="ECO:0000256" key="2">
    <source>
        <dbReference type="SAM" id="SignalP"/>
    </source>
</evidence>
<proteinExistence type="predicted"/>
<accession>A0A914HWQ2</accession>
<dbReference type="WBParaSite" id="Gr19_v10_g4479.t1">
    <property type="protein sequence ID" value="Gr19_v10_g4479.t1"/>
    <property type="gene ID" value="Gr19_v10_g4479"/>
</dbReference>
<name>A0A914HWQ2_GLORO</name>
<keyword evidence="1" id="KW-1133">Transmembrane helix</keyword>
<feature type="signal peptide" evidence="2">
    <location>
        <begin position="1"/>
        <end position="19"/>
    </location>
</feature>
<keyword evidence="1" id="KW-0812">Transmembrane</keyword>
<keyword evidence="1" id="KW-0472">Membrane</keyword>
<evidence type="ECO:0000313" key="3">
    <source>
        <dbReference type="Proteomes" id="UP000887572"/>
    </source>
</evidence>
<organism evidence="3 4">
    <name type="scientific">Globodera rostochiensis</name>
    <name type="common">Golden nematode worm</name>
    <name type="synonym">Heterodera rostochiensis</name>
    <dbReference type="NCBI Taxonomy" id="31243"/>
    <lineage>
        <taxon>Eukaryota</taxon>
        <taxon>Metazoa</taxon>
        <taxon>Ecdysozoa</taxon>
        <taxon>Nematoda</taxon>
        <taxon>Chromadorea</taxon>
        <taxon>Rhabditida</taxon>
        <taxon>Tylenchina</taxon>
        <taxon>Tylenchomorpha</taxon>
        <taxon>Tylenchoidea</taxon>
        <taxon>Heteroderidae</taxon>
        <taxon>Heteroderinae</taxon>
        <taxon>Globodera</taxon>
    </lineage>
</organism>
<feature type="transmembrane region" description="Helical" evidence="1">
    <location>
        <begin position="360"/>
        <end position="383"/>
    </location>
</feature>
<sequence length="388" mass="42709">MHSVLIVVPSLVFFISTHCVAHGGDPWCYQGIHGDVPEELAKTMLKEFNITANADMRPKPAGEVVDPPPIICDGEMCRGGAAGLGASPAAICAVIALLFLDEKKPFLCIVDTAAYKFDKCKPFASKLPVENPPKQQQQQVLQKVPDLDVLTIPPKQQQQQVLQKVPDLDVLTIPPKQQQQQVLQKVPDLDVLTIPPKQQQQQVLQKVPDLDVLTIPPKQQQQQVLQKVPDLDVLTIPPKQQQQQVLQKVPDLDVLTIPPKQQQQQVLQKVPDLDVLTIPPKQQQQQVLQKVPDLDVLTIPPKQQQQQVLQKVPDLDVLTIPPKQQQQQVLQKVPDLDVFVAVKGSGCEGCASLHLSSMTLLAIGALASVVLLILISVAICFGCKMLHK</sequence>
<evidence type="ECO:0000256" key="1">
    <source>
        <dbReference type="SAM" id="Phobius"/>
    </source>
</evidence>
<dbReference type="Proteomes" id="UP000887572">
    <property type="component" value="Unplaced"/>
</dbReference>